<dbReference type="Proteomes" id="UP000615760">
    <property type="component" value="Unassembled WGS sequence"/>
</dbReference>
<keyword evidence="2" id="KW-1185">Reference proteome</keyword>
<dbReference type="RefSeq" id="WP_188620335.1">
    <property type="nucleotide sequence ID" value="NZ_BMJE01000003.1"/>
</dbReference>
<comment type="caution">
    <text evidence="1">The sequence shown here is derived from an EMBL/GenBank/DDBJ whole genome shotgun (WGS) entry which is preliminary data.</text>
</comment>
<dbReference type="EMBL" id="BMJE01000003">
    <property type="protein sequence ID" value="GGB73534.1"/>
    <property type="molecule type" value="Genomic_DNA"/>
</dbReference>
<evidence type="ECO:0008006" key="3">
    <source>
        <dbReference type="Google" id="ProtNLM"/>
    </source>
</evidence>
<organism evidence="1 2">
    <name type="scientific">Flavobacterium suaedae</name>
    <dbReference type="NCBI Taxonomy" id="1767027"/>
    <lineage>
        <taxon>Bacteria</taxon>
        <taxon>Pseudomonadati</taxon>
        <taxon>Bacteroidota</taxon>
        <taxon>Flavobacteriia</taxon>
        <taxon>Flavobacteriales</taxon>
        <taxon>Flavobacteriaceae</taxon>
        <taxon>Flavobacterium</taxon>
    </lineage>
</organism>
<proteinExistence type="predicted"/>
<dbReference type="PROSITE" id="PS51257">
    <property type="entry name" value="PROKAR_LIPOPROTEIN"/>
    <property type="match status" value="1"/>
</dbReference>
<reference evidence="2" key="1">
    <citation type="journal article" date="2019" name="Int. J. Syst. Evol. Microbiol.">
        <title>The Global Catalogue of Microorganisms (GCM) 10K type strain sequencing project: providing services to taxonomists for standard genome sequencing and annotation.</title>
        <authorList>
            <consortium name="The Broad Institute Genomics Platform"/>
            <consortium name="The Broad Institute Genome Sequencing Center for Infectious Disease"/>
            <person name="Wu L."/>
            <person name="Ma J."/>
        </authorList>
    </citation>
    <scope>NUCLEOTIDE SEQUENCE [LARGE SCALE GENOMIC DNA]</scope>
    <source>
        <strain evidence="2">CGMCC 1.15461</strain>
    </source>
</reference>
<accession>A0ABQ1JNH0</accession>
<evidence type="ECO:0000313" key="2">
    <source>
        <dbReference type="Proteomes" id="UP000615760"/>
    </source>
</evidence>
<sequence>MKFKAFLAVICITILQSCSNSTETLTNNQIDASLRETIKRKNDSLFDALSNSNMKALKALGSDDFNKHLRSRIESTVWAFRRGYLKEDNTEIYKEYYCKGTISKNMLIEDEENKYSITFSNTQPEAYVSLLKSKYGKMEDYLITVIYELVDGKWKLSNVETGLLGHFDKNAQDYFEIAKQKEKEGFLIDAAFNCDMAASFLEPAGDMLTYDNEERIEFYKNQWRKTLSEKYKFPYVLRNVESQPAIMGIEPIKTVKGVYPKISYQTPIHLDETEFLEMELAEIKKEIKKAIPDLDFSTDIIYYRAYNNSGSVPYYEHIHKKKN</sequence>
<protein>
    <recommendedName>
        <fullName evidence="3">DUF3828 domain-containing protein</fullName>
    </recommendedName>
</protein>
<name>A0ABQ1JNH0_9FLAO</name>
<gene>
    <name evidence="1" type="ORF">GCM10007424_11800</name>
</gene>
<evidence type="ECO:0000313" key="1">
    <source>
        <dbReference type="EMBL" id="GGB73534.1"/>
    </source>
</evidence>